<name>A0A6A5QBD8_AMPQU</name>
<feature type="region of interest" description="Disordered" evidence="1">
    <location>
        <begin position="110"/>
        <end position="143"/>
    </location>
</feature>
<evidence type="ECO:0000313" key="3">
    <source>
        <dbReference type="Proteomes" id="UP000800096"/>
    </source>
</evidence>
<gene>
    <name evidence="2" type="ORF">BDU57DRAFT_565218</name>
</gene>
<feature type="region of interest" description="Disordered" evidence="1">
    <location>
        <begin position="1"/>
        <end position="73"/>
    </location>
</feature>
<keyword evidence="3" id="KW-1185">Reference proteome</keyword>
<organism evidence="2 3">
    <name type="scientific">Ampelomyces quisqualis</name>
    <name type="common">Powdery mildew agent</name>
    <dbReference type="NCBI Taxonomy" id="50730"/>
    <lineage>
        <taxon>Eukaryota</taxon>
        <taxon>Fungi</taxon>
        <taxon>Dikarya</taxon>
        <taxon>Ascomycota</taxon>
        <taxon>Pezizomycotina</taxon>
        <taxon>Dothideomycetes</taxon>
        <taxon>Pleosporomycetidae</taxon>
        <taxon>Pleosporales</taxon>
        <taxon>Pleosporineae</taxon>
        <taxon>Phaeosphaeriaceae</taxon>
        <taxon>Ampelomyces</taxon>
    </lineage>
</organism>
<evidence type="ECO:0000313" key="2">
    <source>
        <dbReference type="EMBL" id="KAF1911814.1"/>
    </source>
</evidence>
<feature type="compositionally biased region" description="Basic residues" evidence="1">
    <location>
        <begin position="110"/>
        <end position="119"/>
    </location>
</feature>
<feature type="compositionally biased region" description="Polar residues" evidence="1">
    <location>
        <begin position="133"/>
        <end position="142"/>
    </location>
</feature>
<accession>A0A6A5QBD8</accession>
<sequence length="219" mass="23975">MPHAIGHPGLPLSPTASPRVAARGSHAAGRLHPRPPCTAQRAPPTTPCARARPLRVQQHAARRPRTTPPACATWRAAATPRLVRARRGRLLPCTPYPACSLACTRPPRLHPHSHARPSPHQHSTADGERSGIPQAQSLSAKSSRMGHACTRWKYTSTRLCYAPQLMADHNGERPGTCAFHVVHQKPYPSRARLLQCRVSQCLAARYSVLADRDSLCKVR</sequence>
<reference evidence="2" key="1">
    <citation type="journal article" date="2020" name="Stud. Mycol.">
        <title>101 Dothideomycetes genomes: a test case for predicting lifestyles and emergence of pathogens.</title>
        <authorList>
            <person name="Haridas S."/>
            <person name="Albert R."/>
            <person name="Binder M."/>
            <person name="Bloem J."/>
            <person name="Labutti K."/>
            <person name="Salamov A."/>
            <person name="Andreopoulos B."/>
            <person name="Baker S."/>
            <person name="Barry K."/>
            <person name="Bills G."/>
            <person name="Bluhm B."/>
            <person name="Cannon C."/>
            <person name="Castanera R."/>
            <person name="Culley D."/>
            <person name="Daum C."/>
            <person name="Ezra D."/>
            <person name="Gonzalez J."/>
            <person name="Henrissat B."/>
            <person name="Kuo A."/>
            <person name="Liang C."/>
            <person name="Lipzen A."/>
            <person name="Lutzoni F."/>
            <person name="Magnuson J."/>
            <person name="Mondo S."/>
            <person name="Nolan M."/>
            <person name="Ohm R."/>
            <person name="Pangilinan J."/>
            <person name="Park H.-J."/>
            <person name="Ramirez L."/>
            <person name="Alfaro M."/>
            <person name="Sun H."/>
            <person name="Tritt A."/>
            <person name="Yoshinaga Y."/>
            <person name="Zwiers L.-H."/>
            <person name="Turgeon B."/>
            <person name="Goodwin S."/>
            <person name="Spatafora J."/>
            <person name="Crous P."/>
            <person name="Grigoriev I."/>
        </authorList>
    </citation>
    <scope>NUCLEOTIDE SEQUENCE</scope>
    <source>
        <strain evidence="2">HMLAC05119</strain>
    </source>
</reference>
<protein>
    <submittedName>
        <fullName evidence="2">Uncharacterized protein</fullName>
    </submittedName>
</protein>
<dbReference type="Proteomes" id="UP000800096">
    <property type="component" value="Unassembled WGS sequence"/>
</dbReference>
<dbReference type="EMBL" id="ML979142">
    <property type="protein sequence ID" value="KAF1911814.1"/>
    <property type="molecule type" value="Genomic_DNA"/>
</dbReference>
<evidence type="ECO:0000256" key="1">
    <source>
        <dbReference type="SAM" id="MobiDB-lite"/>
    </source>
</evidence>
<dbReference type="AlphaFoldDB" id="A0A6A5QBD8"/>
<proteinExistence type="predicted"/>
<feature type="compositionally biased region" description="Low complexity" evidence="1">
    <location>
        <begin position="37"/>
        <end position="51"/>
    </location>
</feature>